<organism evidence="1 2">
    <name type="scientific">Streptomyces caniferus</name>
    <dbReference type="NCBI Taxonomy" id="285557"/>
    <lineage>
        <taxon>Bacteria</taxon>
        <taxon>Bacillati</taxon>
        <taxon>Actinomycetota</taxon>
        <taxon>Actinomycetes</taxon>
        <taxon>Kitasatosporales</taxon>
        <taxon>Streptomycetaceae</taxon>
        <taxon>Streptomyces</taxon>
    </lineage>
</organism>
<gene>
    <name evidence="1" type="ORF">Scani_67370</name>
</gene>
<dbReference type="EMBL" id="BLIN01000005">
    <property type="protein sequence ID" value="GFE10469.1"/>
    <property type="molecule type" value="Genomic_DNA"/>
</dbReference>
<sequence length="61" mass="6256">MGGCVPESTVPAETLRPGEREAVIEAAIEAVREAGSGTEVAGVRSVRGLLGLLGFQGFQTK</sequence>
<proteinExistence type="predicted"/>
<dbReference type="AlphaFoldDB" id="A0A640SGK5"/>
<comment type="caution">
    <text evidence="1">The sequence shown here is derived from an EMBL/GenBank/DDBJ whole genome shotgun (WGS) entry which is preliminary data.</text>
</comment>
<evidence type="ECO:0000313" key="1">
    <source>
        <dbReference type="EMBL" id="GFE10469.1"/>
    </source>
</evidence>
<name>A0A640SGK5_9ACTN</name>
<protein>
    <submittedName>
        <fullName evidence="1">Uncharacterized protein</fullName>
    </submittedName>
</protein>
<evidence type="ECO:0000313" key="2">
    <source>
        <dbReference type="Proteomes" id="UP000435837"/>
    </source>
</evidence>
<dbReference type="Proteomes" id="UP000435837">
    <property type="component" value="Unassembled WGS sequence"/>
</dbReference>
<reference evidence="1 2" key="1">
    <citation type="submission" date="2019-12" db="EMBL/GenBank/DDBJ databases">
        <title>Whole genome shotgun sequence of Streptomyces caniferus NBRC 15389.</title>
        <authorList>
            <person name="Ichikawa N."/>
            <person name="Kimura A."/>
            <person name="Kitahashi Y."/>
            <person name="Komaki H."/>
            <person name="Tamura T."/>
        </authorList>
    </citation>
    <scope>NUCLEOTIDE SEQUENCE [LARGE SCALE GENOMIC DNA]</scope>
    <source>
        <strain evidence="1 2">NBRC 15389</strain>
    </source>
</reference>
<accession>A0A640SGK5</accession>